<evidence type="ECO:0000256" key="4">
    <source>
        <dbReference type="ARBA" id="ARBA00023033"/>
    </source>
</evidence>
<comment type="similarity">
    <text evidence="1">Belongs to the cytochrome P450 family.</text>
</comment>
<dbReference type="EMBL" id="CAJHNJ030000004">
    <property type="protein sequence ID" value="CAG9096507.1"/>
    <property type="molecule type" value="Genomic_DNA"/>
</dbReference>
<comment type="caution">
    <text evidence="6">The sequence shown here is derived from an EMBL/GenBank/DDBJ whole genome shotgun (WGS) entry which is preliminary data.</text>
</comment>
<keyword evidence="2 5" id="KW-0479">Metal-binding</keyword>
<dbReference type="GO" id="GO:0006082">
    <property type="term" value="P:organic acid metabolic process"/>
    <property type="evidence" value="ECO:0007669"/>
    <property type="project" value="TreeGrafter"/>
</dbReference>
<dbReference type="PRINTS" id="PR00463">
    <property type="entry name" value="EP450I"/>
</dbReference>
<dbReference type="GO" id="GO:0008395">
    <property type="term" value="F:steroid hydroxylase activity"/>
    <property type="evidence" value="ECO:0007669"/>
    <property type="project" value="TreeGrafter"/>
</dbReference>
<dbReference type="Gene3D" id="1.10.630.10">
    <property type="entry name" value="Cytochrome P450"/>
    <property type="match status" value="1"/>
</dbReference>
<proteinExistence type="inferred from homology"/>
<dbReference type="GO" id="GO:0020037">
    <property type="term" value="F:heme binding"/>
    <property type="evidence" value="ECO:0007669"/>
    <property type="project" value="InterPro"/>
</dbReference>
<dbReference type="InterPro" id="IPR002401">
    <property type="entry name" value="Cyt_P450_E_grp-I"/>
</dbReference>
<keyword evidence="5" id="KW-0349">Heme</keyword>
<reference evidence="6" key="1">
    <citation type="submission" date="2020-11" db="EMBL/GenBank/DDBJ databases">
        <authorList>
            <person name="Whiteford S."/>
        </authorList>
    </citation>
    <scope>NUCLEOTIDE SEQUENCE</scope>
</reference>
<keyword evidence="4" id="KW-0503">Monooxygenase</keyword>
<comment type="cofactor">
    <cofactor evidence="5">
        <name>heme</name>
        <dbReference type="ChEBI" id="CHEBI:30413"/>
    </cofactor>
</comment>
<evidence type="ECO:0000256" key="2">
    <source>
        <dbReference type="ARBA" id="ARBA00022723"/>
    </source>
</evidence>
<protein>
    <submittedName>
        <fullName evidence="6">(diamondback moth) hypothetical protein</fullName>
    </submittedName>
</protein>
<name>A0A8S4D7K4_PLUXY</name>
<dbReference type="InterPro" id="IPR050182">
    <property type="entry name" value="Cytochrome_P450_fam2"/>
</dbReference>
<keyword evidence="4" id="KW-0560">Oxidoreductase</keyword>
<evidence type="ECO:0000256" key="3">
    <source>
        <dbReference type="ARBA" id="ARBA00023004"/>
    </source>
</evidence>
<sequence>MDLFFVWLMTFVLGFWICKKIKEWQNLPPGPWGLPILGYLPFLNPKHPHLTLTELSKKYGSIYGIWMGNIYTVVLSDHKLIREAFAKESFAGRAPLYLTHGIMQGNGIICAEGSLWKDQRKLITTWLKGFGMSKHSASRDKLERRIGDGVQNLLQDIKRNCDNSIDLSQMLSNSLGNVVNEIVFGYKFPPEDKTWTWLRQIQEEGCHEMGVAGVVNFLPFIRHFSSDMRNTIEVLKRGQAQTHRFYASMIAKRRELLGLKKPVGAEYPPHDNLFDEHPDGHIKCVKYSKHALTTDEHFFDPSILIPTEGDCILDSYLHEQKRRFDEGDDLARFVSDEQMHYLLADMFGAGLDTTAVTLAWFLLYMALYPDEQELVREEILSVCPSEGAVDGAMLPRLMAAVCEAQRIRSIVPVGIPHGCLQETYVGKYKVPAGAMVVPLQWAVHMDERVWEDPEEFRPARFLDQDGSLLKPQEFIPFQTGKRMCPGDELSRMLACGLVARLLRQWRLRLASPPPSPQEMRGVVGVTLAPPKVLYRCEPVA</sequence>
<dbReference type="GO" id="GO:0016712">
    <property type="term" value="F:oxidoreductase activity, acting on paired donors, with incorporation or reduction of molecular oxygen, reduced flavin or flavoprotein as one donor, and incorporation of one atom of oxygen"/>
    <property type="evidence" value="ECO:0007669"/>
    <property type="project" value="TreeGrafter"/>
</dbReference>
<dbReference type="GO" id="GO:0005737">
    <property type="term" value="C:cytoplasm"/>
    <property type="evidence" value="ECO:0007669"/>
    <property type="project" value="TreeGrafter"/>
</dbReference>
<dbReference type="GO" id="GO:0006805">
    <property type="term" value="P:xenobiotic metabolic process"/>
    <property type="evidence" value="ECO:0007669"/>
    <property type="project" value="TreeGrafter"/>
</dbReference>
<dbReference type="InterPro" id="IPR036396">
    <property type="entry name" value="Cyt_P450_sf"/>
</dbReference>
<organism evidence="6 7">
    <name type="scientific">Plutella xylostella</name>
    <name type="common">Diamondback moth</name>
    <name type="synonym">Plutella maculipennis</name>
    <dbReference type="NCBI Taxonomy" id="51655"/>
    <lineage>
        <taxon>Eukaryota</taxon>
        <taxon>Metazoa</taxon>
        <taxon>Ecdysozoa</taxon>
        <taxon>Arthropoda</taxon>
        <taxon>Hexapoda</taxon>
        <taxon>Insecta</taxon>
        <taxon>Pterygota</taxon>
        <taxon>Neoptera</taxon>
        <taxon>Endopterygota</taxon>
        <taxon>Lepidoptera</taxon>
        <taxon>Glossata</taxon>
        <taxon>Ditrysia</taxon>
        <taxon>Yponomeutoidea</taxon>
        <taxon>Plutellidae</taxon>
        <taxon>Plutella</taxon>
    </lineage>
</organism>
<evidence type="ECO:0000313" key="7">
    <source>
        <dbReference type="Proteomes" id="UP000653454"/>
    </source>
</evidence>
<gene>
    <name evidence="6" type="ORF">PLXY2_LOCUS1813</name>
</gene>
<dbReference type="PRINTS" id="PR00385">
    <property type="entry name" value="P450"/>
</dbReference>
<dbReference type="Proteomes" id="UP000653454">
    <property type="component" value="Unassembled WGS sequence"/>
</dbReference>
<evidence type="ECO:0000313" key="6">
    <source>
        <dbReference type="EMBL" id="CAG9096507.1"/>
    </source>
</evidence>
<keyword evidence="3 5" id="KW-0408">Iron</keyword>
<dbReference type="InterPro" id="IPR001128">
    <property type="entry name" value="Cyt_P450"/>
</dbReference>
<dbReference type="GO" id="GO:0005506">
    <property type="term" value="F:iron ion binding"/>
    <property type="evidence" value="ECO:0007669"/>
    <property type="project" value="InterPro"/>
</dbReference>
<dbReference type="Pfam" id="PF00067">
    <property type="entry name" value="p450"/>
    <property type="match status" value="1"/>
</dbReference>
<evidence type="ECO:0000256" key="5">
    <source>
        <dbReference type="PIRSR" id="PIRSR602401-1"/>
    </source>
</evidence>
<accession>A0A8S4D7K4</accession>
<dbReference type="PANTHER" id="PTHR24300">
    <property type="entry name" value="CYTOCHROME P450 508A4-RELATED"/>
    <property type="match status" value="1"/>
</dbReference>
<dbReference type="SUPFAM" id="SSF48264">
    <property type="entry name" value="Cytochrome P450"/>
    <property type="match status" value="1"/>
</dbReference>
<dbReference type="PANTHER" id="PTHR24300:SF403">
    <property type="entry name" value="CYTOCHROME P450 306A1"/>
    <property type="match status" value="1"/>
</dbReference>
<evidence type="ECO:0000256" key="1">
    <source>
        <dbReference type="ARBA" id="ARBA00010617"/>
    </source>
</evidence>
<feature type="binding site" description="axial binding residue" evidence="5">
    <location>
        <position position="484"/>
    </location>
    <ligand>
        <name>heme</name>
        <dbReference type="ChEBI" id="CHEBI:30413"/>
    </ligand>
    <ligandPart>
        <name>Fe</name>
        <dbReference type="ChEBI" id="CHEBI:18248"/>
    </ligandPart>
</feature>
<keyword evidence="7" id="KW-1185">Reference proteome</keyword>
<dbReference type="AlphaFoldDB" id="A0A8S4D7K4"/>